<dbReference type="AlphaFoldDB" id="A0A1G5GGV9"/>
<dbReference type="Proteomes" id="UP000199354">
    <property type="component" value="Unassembled WGS sequence"/>
</dbReference>
<evidence type="ECO:0000313" key="3">
    <source>
        <dbReference type="Proteomes" id="UP000199354"/>
    </source>
</evidence>
<organism evidence="2 3">
    <name type="scientific">Flavobacterium caeni</name>
    <dbReference type="NCBI Taxonomy" id="490189"/>
    <lineage>
        <taxon>Bacteria</taxon>
        <taxon>Pseudomonadati</taxon>
        <taxon>Bacteroidota</taxon>
        <taxon>Flavobacteriia</taxon>
        <taxon>Flavobacteriales</taxon>
        <taxon>Flavobacteriaceae</taxon>
        <taxon>Flavobacterium</taxon>
    </lineage>
</organism>
<dbReference type="PANTHER" id="PTHR46211">
    <property type="entry name" value="GLYCEROPHOSPHORYL DIESTER PHOSPHODIESTERASE"/>
    <property type="match status" value="1"/>
</dbReference>
<dbReference type="PANTHER" id="PTHR46211:SF14">
    <property type="entry name" value="GLYCEROPHOSPHODIESTER PHOSPHODIESTERASE"/>
    <property type="match status" value="1"/>
</dbReference>
<accession>A0A1G5GGV9</accession>
<dbReference type="GO" id="GO:0008081">
    <property type="term" value="F:phosphoric diester hydrolase activity"/>
    <property type="evidence" value="ECO:0007669"/>
    <property type="project" value="InterPro"/>
</dbReference>
<dbReference type="InterPro" id="IPR030395">
    <property type="entry name" value="GP_PDE_dom"/>
</dbReference>
<dbReference type="InterPro" id="IPR017946">
    <property type="entry name" value="PLC-like_Pdiesterase_TIM-brl"/>
</dbReference>
<dbReference type="SUPFAM" id="SSF51695">
    <property type="entry name" value="PLC-like phosphodiesterases"/>
    <property type="match status" value="1"/>
</dbReference>
<dbReference type="EMBL" id="FMVF01000006">
    <property type="protein sequence ID" value="SCY50529.1"/>
    <property type="molecule type" value="Genomic_DNA"/>
</dbReference>
<dbReference type="Pfam" id="PF03009">
    <property type="entry name" value="GDPD"/>
    <property type="match status" value="1"/>
</dbReference>
<dbReference type="OrthoDB" id="384721at2"/>
<dbReference type="Gene3D" id="3.20.20.190">
    <property type="entry name" value="Phosphatidylinositol (PI) phosphodiesterase"/>
    <property type="match status" value="1"/>
</dbReference>
<feature type="domain" description="GP-PDE" evidence="1">
    <location>
        <begin position="3"/>
        <end position="227"/>
    </location>
</feature>
<dbReference type="GO" id="GO:0006629">
    <property type="term" value="P:lipid metabolic process"/>
    <property type="evidence" value="ECO:0007669"/>
    <property type="project" value="InterPro"/>
</dbReference>
<dbReference type="RefSeq" id="WP_091141736.1">
    <property type="nucleotide sequence ID" value="NZ_FMVF01000006.1"/>
</dbReference>
<protein>
    <submittedName>
        <fullName evidence="2">Glycerophosphoryl diester phosphodiesterase</fullName>
    </submittedName>
</protein>
<gene>
    <name evidence="2" type="ORF">SAMN02927903_01566</name>
</gene>
<sequence length="227" mass="25502">MKTANIGHRGAKGHLPENTLASFQKAIDLGANGIELDVHLSADGQVIVMHDETIDRTTDGKGAVKQQPLAVLKTHRIDFQFEIPTLSEVFDLVDRKVLVNIELKVFETAEPVVLLIEKYVLEKGWQYSDFLISSFDWLALEKVRALHAEIPLGVLTSTDLDLAIAFAKVINAETIHPYFHLLTDENVARMQTQNVKVYTWTVNEFEDLHRVTSLGVDGIITDFPDRL</sequence>
<proteinExistence type="predicted"/>
<reference evidence="2 3" key="1">
    <citation type="submission" date="2016-10" db="EMBL/GenBank/DDBJ databases">
        <authorList>
            <person name="de Groot N.N."/>
        </authorList>
    </citation>
    <scope>NUCLEOTIDE SEQUENCE [LARGE SCALE GENOMIC DNA]</scope>
    <source>
        <strain evidence="2 3">CGMCC 1.7031</strain>
    </source>
</reference>
<dbReference type="PROSITE" id="PS51704">
    <property type="entry name" value="GP_PDE"/>
    <property type="match status" value="1"/>
</dbReference>
<keyword evidence="3" id="KW-1185">Reference proteome</keyword>
<name>A0A1G5GGV9_9FLAO</name>
<evidence type="ECO:0000313" key="2">
    <source>
        <dbReference type="EMBL" id="SCY50529.1"/>
    </source>
</evidence>
<evidence type="ECO:0000259" key="1">
    <source>
        <dbReference type="PROSITE" id="PS51704"/>
    </source>
</evidence>
<dbReference type="STRING" id="490189.SAMN02927903_01566"/>